<gene>
    <name evidence="2" type="ORF">JNB62_15560</name>
</gene>
<dbReference type="RefSeq" id="WP_220301815.1">
    <property type="nucleotide sequence ID" value="NZ_JAEUAW010000014.1"/>
</dbReference>
<evidence type="ECO:0000256" key="1">
    <source>
        <dbReference type="SAM" id="Phobius"/>
    </source>
</evidence>
<name>A0ABS7HQF8_9MICO</name>
<accession>A0ABS7HQF8</accession>
<keyword evidence="1" id="KW-0472">Membrane</keyword>
<feature type="transmembrane region" description="Helical" evidence="1">
    <location>
        <begin position="179"/>
        <end position="202"/>
    </location>
</feature>
<proteinExistence type="predicted"/>
<reference evidence="2 3" key="1">
    <citation type="journal article" date="2021" name="MBio">
        <title>Poor Competitiveness of Bradyrhizobium in Pigeon Pea Root Colonization in Indian Soils.</title>
        <authorList>
            <person name="Chalasani D."/>
            <person name="Basu A."/>
            <person name="Pullabhotla S.V.S.R.N."/>
            <person name="Jorrin B."/>
            <person name="Neal A.L."/>
            <person name="Poole P.S."/>
            <person name="Podile A.R."/>
            <person name="Tkacz A."/>
        </authorList>
    </citation>
    <scope>NUCLEOTIDE SEQUENCE [LARGE SCALE GENOMIC DNA]</scope>
    <source>
        <strain evidence="2 3">HU14</strain>
    </source>
</reference>
<evidence type="ECO:0000313" key="3">
    <source>
        <dbReference type="Proteomes" id="UP001196843"/>
    </source>
</evidence>
<keyword evidence="3" id="KW-1185">Reference proteome</keyword>
<feature type="transmembrane region" description="Helical" evidence="1">
    <location>
        <begin position="109"/>
        <end position="132"/>
    </location>
</feature>
<keyword evidence="1" id="KW-1133">Transmembrane helix</keyword>
<sequence length="220" mass="22123">MPASAGADDPTVRDARLAWIIGGSLLIARAALTLIMSGSPVLGFPGAGFVLDGLWAAALSVFAFGVRGHGSVVARRPLGVVALVTAAAVPLLTDAMWSVGASIAGDPTWAFALGNGPIVLSLGALIVATVVIGRAGVLPPRLRWVPLIVLAVSAGAQIVMSIVAVSLADNLVRPDVTAAYFFAGALGTLGVLLLGILAIVFAPREAPKPAPPTQVYPPAS</sequence>
<feature type="transmembrane region" description="Helical" evidence="1">
    <location>
        <begin position="78"/>
        <end position="97"/>
    </location>
</feature>
<protein>
    <submittedName>
        <fullName evidence="2">Uncharacterized protein</fullName>
    </submittedName>
</protein>
<evidence type="ECO:0000313" key="2">
    <source>
        <dbReference type="EMBL" id="MBW9095103.1"/>
    </source>
</evidence>
<feature type="transmembrane region" description="Helical" evidence="1">
    <location>
        <begin position="42"/>
        <end position="66"/>
    </location>
</feature>
<feature type="transmembrane region" description="Helical" evidence="1">
    <location>
        <begin position="144"/>
        <end position="167"/>
    </location>
</feature>
<organism evidence="2 3">
    <name type="scientific">Microbacterium jejuense</name>
    <dbReference type="NCBI Taxonomy" id="1263637"/>
    <lineage>
        <taxon>Bacteria</taxon>
        <taxon>Bacillati</taxon>
        <taxon>Actinomycetota</taxon>
        <taxon>Actinomycetes</taxon>
        <taxon>Micrococcales</taxon>
        <taxon>Microbacteriaceae</taxon>
        <taxon>Microbacterium</taxon>
    </lineage>
</organism>
<dbReference type="Proteomes" id="UP001196843">
    <property type="component" value="Unassembled WGS sequence"/>
</dbReference>
<keyword evidence="1" id="KW-0812">Transmembrane</keyword>
<feature type="transmembrane region" description="Helical" evidence="1">
    <location>
        <begin position="17"/>
        <end position="36"/>
    </location>
</feature>
<comment type="caution">
    <text evidence="2">The sequence shown here is derived from an EMBL/GenBank/DDBJ whole genome shotgun (WGS) entry which is preliminary data.</text>
</comment>
<dbReference type="EMBL" id="JAEUAW010000014">
    <property type="protein sequence ID" value="MBW9095103.1"/>
    <property type="molecule type" value="Genomic_DNA"/>
</dbReference>